<dbReference type="SUPFAM" id="SSF47616">
    <property type="entry name" value="GST C-terminal domain-like"/>
    <property type="match status" value="1"/>
</dbReference>
<dbReference type="InterPro" id="IPR004045">
    <property type="entry name" value="Glutathione_S-Trfase_N"/>
</dbReference>
<dbReference type="KEGG" id="sand:H3309_08435"/>
<dbReference type="Pfam" id="PF00043">
    <property type="entry name" value="GST_C"/>
    <property type="match status" value="1"/>
</dbReference>
<reference evidence="3 4" key="1">
    <citation type="submission" date="2020-07" db="EMBL/GenBank/DDBJ databases">
        <title>Complete genome sequence for Sandaracinobacter sp. M6.</title>
        <authorList>
            <person name="Tang Y."/>
            <person name="Liu Q."/>
            <person name="Guo Z."/>
            <person name="Lei P."/>
            <person name="Huang B."/>
        </authorList>
    </citation>
    <scope>NUCLEOTIDE SEQUENCE [LARGE SCALE GENOMIC DNA]</scope>
    <source>
        <strain evidence="3 4">M6</strain>
    </source>
</reference>
<dbReference type="PROSITE" id="PS50405">
    <property type="entry name" value="GST_CTER"/>
    <property type="match status" value="1"/>
</dbReference>
<feature type="domain" description="GST N-terminal" evidence="1">
    <location>
        <begin position="1"/>
        <end position="77"/>
    </location>
</feature>
<keyword evidence="3" id="KW-0808">Transferase</keyword>
<dbReference type="PANTHER" id="PTHR43968:SF6">
    <property type="entry name" value="GLUTATHIONE S-TRANSFERASE OMEGA"/>
    <property type="match status" value="1"/>
</dbReference>
<keyword evidence="4" id="KW-1185">Reference proteome</keyword>
<organism evidence="3 4">
    <name type="scientific">Sandaracinobacteroides saxicola</name>
    <dbReference type="NCBI Taxonomy" id="2759707"/>
    <lineage>
        <taxon>Bacteria</taxon>
        <taxon>Pseudomonadati</taxon>
        <taxon>Pseudomonadota</taxon>
        <taxon>Alphaproteobacteria</taxon>
        <taxon>Sphingomonadales</taxon>
        <taxon>Sphingosinicellaceae</taxon>
        <taxon>Sandaracinobacteroides</taxon>
    </lineage>
</organism>
<gene>
    <name evidence="3" type="ORF">H3309_08435</name>
</gene>
<dbReference type="Gene3D" id="1.20.1050.10">
    <property type="match status" value="1"/>
</dbReference>
<evidence type="ECO:0000259" key="2">
    <source>
        <dbReference type="PROSITE" id="PS50405"/>
    </source>
</evidence>
<dbReference type="PROSITE" id="PS50404">
    <property type="entry name" value="GST_NTER"/>
    <property type="match status" value="1"/>
</dbReference>
<dbReference type="InterPro" id="IPR010987">
    <property type="entry name" value="Glutathione-S-Trfase_C-like"/>
</dbReference>
<name>A0A7G5IDM0_9SPHN</name>
<sequence length="211" mass="22839">MKIYGVMLSPFVRKVHVICAEKGLSVESVPVGMGSKDPGFLAASPFRKIPAIDDDGFLLSDSSAIAHYLEAKYPAVPMLPADAEGRARAVQYDEIADTVLVPAFAKLFFNRIVAPRFLKREGDLAAADKAEAEELPPLFDWVETVCTDGWLVGKAFGLADIAMAAPFVNIEMAGCVPDATRWPRLSAWLGRVRGRASFTRLAAVEAAILRS</sequence>
<evidence type="ECO:0000313" key="4">
    <source>
        <dbReference type="Proteomes" id="UP000515292"/>
    </source>
</evidence>
<dbReference type="InterPro" id="IPR040079">
    <property type="entry name" value="Glutathione_S-Trfase"/>
</dbReference>
<dbReference type="AlphaFoldDB" id="A0A7G5IDM0"/>
<dbReference type="SFLD" id="SFLDG00358">
    <property type="entry name" value="Main_(cytGST)"/>
    <property type="match status" value="1"/>
</dbReference>
<dbReference type="Gene3D" id="3.40.30.10">
    <property type="entry name" value="Glutaredoxin"/>
    <property type="match status" value="1"/>
</dbReference>
<dbReference type="Proteomes" id="UP000515292">
    <property type="component" value="Chromosome"/>
</dbReference>
<dbReference type="GO" id="GO:0016740">
    <property type="term" value="F:transferase activity"/>
    <property type="evidence" value="ECO:0007669"/>
    <property type="project" value="UniProtKB-KW"/>
</dbReference>
<dbReference type="GO" id="GO:0005737">
    <property type="term" value="C:cytoplasm"/>
    <property type="evidence" value="ECO:0007669"/>
    <property type="project" value="TreeGrafter"/>
</dbReference>
<dbReference type="Pfam" id="PF13417">
    <property type="entry name" value="GST_N_3"/>
    <property type="match status" value="1"/>
</dbReference>
<dbReference type="EMBL" id="CP059851">
    <property type="protein sequence ID" value="QMW21462.1"/>
    <property type="molecule type" value="Genomic_DNA"/>
</dbReference>
<dbReference type="InterPro" id="IPR036249">
    <property type="entry name" value="Thioredoxin-like_sf"/>
</dbReference>
<proteinExistence type="predicted"/>
<dbReference type="InterPro" id="IPR050983">
    <property type="entry name" value="GST_Omega/HSP26"/>
</dbReference>
<evidence type="ECO:0000313" key="3">
    <source>
        <dbReference type="EMBL" id="QMW21462.1"/>
    </source>
</evidence>
<dbReference type="RefSeq" id="WP_182294311.1">
    <property type="nucleotide sequence ID" value="NZ_CP059851.1"/>
</dbReference>
<accession>A0A7G5IDM0</accession>
<feature type="domain" description="GST C-terminal" evidence="2">
    <location>
        <begin position="82"/>
        <end position="211"/>
    </location>
</feature>
<dbReference type="InterPro" id="IPR036282">
    <property type="entry name" value="Glutathione-S-Trfase_C_sf"/>
</dbReference>
<dbReference type="SFLD" id="SFLDS00019">
    <property type="entry name" value="Glutathione_Transferase_(cytos"/>
    <property type="match status" value="1"/>
</dbReference>
<dbReference type="SUPFAM" id="SSF52833">
    <property type="entry name" value="Thioredoxin-like"/>
    <property type="match status" value="1"/>
</dbReference>
<evidence type="ECO:0000259" key="1">
    <source>
        <dbReference type="PROSITE" id="PS50404"/>
    </source>
</evidence>
<dbReference type="InterPro" id="IPR004046">
    <property type="entry name" value="GST_C"/>
</dbReference>
<dbReference type="PANTHER" id="PTHR43968">
    <property type="match status" value="1"/>
</dbReference>
<protein>
    <submittedName>
        <fullName evidence="3">Glutathione S-transferase family protein</fullName>
    </submittedName>
</protein>
<dbReference type="CDD" id="cd00299">
    <property type="entry name" value="GST_C_family"/>
    <property type="match status" value="1"/>
</dbReference>